<proteinExistence type="predicted"/>
<evidence type="ECO:0000313" key="2">
    <source>
        <dbReference type="Proteomes" id="UP000008367"/>
    </source>
</evidence>
<reference evidence="1 2" key="1">
    <citation type="submission" date="2012-10" db="EMBL/GenBank/DDBJ databases">
        <title>Genome sequence of Vibrio Cholerae HENC-02.</title>
        <authorList>
            <person name="Eppinger M."/>
            <person name="Hasan N.A."/>
            <person name="Sengamalay N."/>
            <person name="Hine E."/>
            <person name="Su Q."/>
            <person name="Daugherty S.C."/>
            <person name="Young S."/>
            <person name="Sadzewicz L."/>
            <person name="Tallon L."/>
            <person name="Cebula T.A."/>
            <person name="Ravel J."/>
            <person name="Colwell R.R."/>
        </authorList>
    </citation>
    <scope>NUCLEOTIDE SEQUENCE [LARGE SCALE GENOMIC DNA]</scope>
    <source>
        <strain evidence="1 2">HENC-02</strain>
    </source>
</reference>
<sequence>VFLHLKPLNALEHVALD</sequence>
<dbReference type="EMBL" id="AJSR01000987">
    <property type="protein sequence ID" value="EKM31876.1"/>
    <property type="molecule type" value="Genomic_DNA"/>
</dbReference>
<organism evidence="1 2">
    <name type="scientific">Vibrio harveyi</name>
    <name type="common">Beneckea harveyi</name>
    <dbReference type="NCBI Taxonomy" id="669"/>
    <lineage>
        <taxon>Bacteria</taxon>
        <taxon>Pseudomonadati</taxon>
        <taxon>Pseudomonadota</taxon>
        <taxon>Gammaproteobacteria</taxon>
        <taxon>Vibrionales</taxon>
        <taxon>Vibrionaceae</taxon>
        <taxon>Vibrio</taxon>
    </lineage>
</organism>
<gene>
    <name evidence="1" type="ORF">VCHENC02_2527B</name>
</gene>
<accession>A0A454CZQ4</accession>
<protein>
    <submittedName>
        <fullName evidence="1">Uncharacterized protein</fullName>
    </submittedName>
</protein>
<comment type="caution">
    <text evidence="1">The sequence shown here is derived from an EMBL/GenBank/DDBJ whole genome shotgun (WGS) entry which is preliminary data.</text>
</comment>
<name>A0A454CZQ4_VIBHA</name>
<dbReference type="Proteomes" id="UP000008367">
    <property type="component" value="Unassembled WGS sequence"/>
</dbReference>
<feature type="non-terminal residue" evidence="1">
    <location>
        <position position="1"/>
    </location>
</feature>
<evidence type="ECO:0000313" key="1">
    <source>
        <dbReference type="EMBL" id="EKM31876.1"/>
    </source>
</evidence>
<dbReference type="AlphaFoldDB" id="A0A454CZQ4"/>